<evidence type="ECO:0000313" key="2">
    <source>
        <dbReference type="Proteomes" id="UP000003160"/>
    </source>
</evidence>
<accession>D1PUR5</accession>
<sequence length="126" mass="14706">MSSQPVRNYFLKRPKEIMSKLWRSFFGYFDDNSNESYGEAVGRAKKLLSEGNYEDACRIMRYAEKQEHAEAMYLLTRCYWHGRGVHEDAGRAISLWRQSATWGYEPVIERSEALEAAREQAERQGG</sequence>
<organism evidence="1 2">
    <name type="scientific">Hallella bergensis DSM 17361</name>
    <dbReference type="NCBI Taxonomy" id="585502"/>
    <lineage>
        <taxon>Bacteria</taxon>
        <taxon>Pseudomonadati</taxon>
        <taxon>Bacteroidota</taxon>
        <taxon>Bacteroidia</taxon>
        <taxon>Bacteroidales</taxon>
        <taxon>Prevotellaceae</taxon>
        <taxon>Hallella</taxon>
    </lineage>
</organism>
<dbReference type="HOGENOM" id="CLU_162012_0_0_10"/>
<dbReference type="AlphaFoldDB" id="D1PUR5"/>
<gene>
    <name evidence="1" type="ORF">HMPREF0645_0700</name>
</gene>
<proteinExistence type="predicted"/>
<dbReference type="Gene3D" id="1.25.40.10">
    <property type="entry name" value="Tetratricopeptide repeat domain"/>
    <property type="match status" value="1"/>
</dbReference>
<evidence type="ECO:0000313" key="1">
    <source>
        <dbReference type="EMBL" id="EFA44904.1"/>
    </source>
</evidence>
<dbReference type="EMBL" id="ACKS01000031">
    <property type="protein sequence ID" value="EFA44904.1"/>
    <property type="molecule type" value="Genomic_DNA"/>
</dbReference>
<dbReference type="InterPro" id="IPR011990">
    <property type="entry name" value="TPR-like_helical_dom_sf"/>
</dbReference>
<protein>
    <submittedName>
        <fullName evidence="1">Sel1 repeat protein</fullName>
    </submittedName>
</protein>
<reference evidence="1 2" key="1">
    <citation type="submission" date="2009-10" db="EMBL/GenBank/DDBJ databases">
        <authorList>
            <person name="Qin X."/>
            <person name="Bachman B."/>
            <person name="Battles P."/>
            <person name="Bell A."/>
            <person name="Bess C."/>
            <person name="Bickham C."/>
            <person name="Chaboub L."/>
            <person name="Chen D."/>
            <person name="Coyle M."/>
            <person name="Deiros D.R."/>
            <person name="Dinh H."/>
            <person name="Forbes L."/>
            <person name="Fowler G."/>
            <person name="Francisco L."/>
            <person name="Fu Q."/>
            <person name="Gubbala S."/>
            <person name="Hale W."/>
            <person name="Han Y."/>
            <person name="Hemphill L."/>
            <person name="Highlander S.K."/>
            <person name="Hirani K."/>
            <person name="Hogues M."/>
            <person name="Jackson L."/>
            <person name="Jakkamsetti A."/>
            <person name="Javaid M."/>
            <person name="Jiang H."/>
            <person name="Korchina V."/>
            <person name="Kovar C."/>
            <person name="Lara F."/>
            <person name="Lee S."/>
            <person name="Mata R."/>
            <person name="Mathew T."/>
            <person name="Moen C."/>
            <person name="Morales K."/>
            <person name="Munidasa M."/>
            <person name="Nazareth L."/>
            <person name="Ngo R."/>
            <person name="Nguyen L."/>
            <person name="Okwuonu G."/>
            <person name="Ongeri F."/>
            <person name="Patil S."/>
            <person name="Petrosino J."/>
            <person name="Pham C."/>
            <person name="Pham P."/>
            <person name="Pu L.-L."/>
            <person name="Puazo M."/>
            <person name="Raj R."/>
            <person name="Reid J."/>
            <person name="Rouhana J."/>
            <person name="Saada N."/>
            <person name="Shang Y."/>
            <person name="Simmons D."/>
            <person name="Thornton R."/>
            <person name="Warren J."/>
            <person name="Weissenberger G."/>
            <person name="Zhang J."/>
            <person name="Zhang L."/>
            <person name="Zhou C."/>
            <person name="Zhu D."/>
            <person name="Muzny D."/>
            <person name="Worley K."/>
            <person name="Gibbs R."/>
        </authorList>
    </citation>
    <scope>NUCLEOTIDE SEQUENCE [LARGE SCALE GENOMIC DNA]</scope>
    <source>
        <strain evidence="1 2">DSM 17361</strain>
    </source>
</reference>
<name>D1PUR5_9BACT</name>
<dbReference type="Proteomes" id="UP000003160">
    <property type="component" value="Unassembled WGS sequence"/>
</dbReference>
<keyword evidence="2" id="KW-1185">Reference proteome</keyword>
<comment type="caution">
    <text evidence="1">The sequence shown here is derived from an EMBL/GenBank/DDBJ whole genome shotgun (WGS) entry which is preliminary data.</text>
</comment>
<dbReference type="SUPFAM" id="SSF81901">
    <property type="entry name" value="HCP-like"/>
    <property type="match status" value="1"/>
</dbReference>